<dbReference type="Gene3D" id="1.20.1250.20">
    <property type="entry name" value="MFS general substrate transporter like domains"/>
    <property type="match status" value="2"/>
</dbReference>
<feature type="transmembrane region" description="Helical" evidence="4">
    <location>
        <begin position="35"/>
        <end position="58"/>
    </location>
</feature>
<feature type="transmembrane region" description="Helical" evidence="4">
    <location>
        <begin position="64"/>
        <end position="85"/>
    </location>
</feature>
<keyword evidence="1 4" id="KW-0812">Transmembrane</keyword>
<reference evidence="6 7" key="1">
    <citation type="submission" date="2018-06" db="EMBL/GenBank/DDBJ databases">
        <title>Genomic Encyclopedia of Archaeal and Bacterial Type Strains, Phase II (KMG-II): from individual species to whole genera.</title>
        <authorList>
            <person name="Goeker M."/>
        </authorList>
    </citation>
    <scope>NUCLEOTIDE SEQUENCE [LARGE SCALE GENOMIC DNA]</scope>
    <source>
        <strain evidence="6 7">DSM 23241</strain>
    </source>
</reference>
<dbReference type="PROSITE" id="PS50850">
    <property type="entry name" value="MFS"/>
    <property type="match status" value="1"/>
</dbReference>
<dbReference type="InterPro" id="IPR036259">
    <property type="entry name" value="MFS_trans_sf"/>
</dbReference>
<dbReference type="AlphaFoldDB" id="A0A2W7RQ36"/>
<evidence type="ECO:0000259" key="5">
    <source>
        <dbReference type="PROSITE" id="PS50850"/>
    </source>
</evidence>
<feature type="transmembrane region" description="Helical" evidence="4">
    <location>
        <begin position="330"/>
        <end position="352"/>
    </location>
</feature>
<dbReference type="Proteomes" id="UP000249720">
    <property type="component" value="Unassembled WGS sequence"/>
</dbReference>
<feature type="transmembrane region" description="Helical" evidence="4">
    <location>
        <begin position="121"/>
        <end position="144"/>
    </location>
</feature>
<comment type="caution">
    <text evidence="6">The sequence shown here is derived from an EMBL/GenBank/DDBJ whole genome shotgun (WGS) entry which is preliminary data.</text>
</comment>
<dbReference type="PANTHER" id="PTHR23526">
    <property type="entry name" value="INTEGRAL MEMBRANE TRANSPORT PROTEIN-RELATED"/>
    <property type="match status" value="1"/>
</dbReference>
<gene>
    <name evidence="6" type="ORF">LX80_01628</name>
</gene>
<name>A0A2W7RQ36_9BACT</name>
<dbReference type="OrthoDB" id="9768783at2"/>
<feature type="domain" description="Major facilitator superfamily (MFS) profile" evidence="5">
    <location>
        <begin position="31"/>
        <end position="442"/>
    </location>
</feature>
<feature type="transmembrane region" description="Helical" evidence="4">
    <location>
        <begin position="156"/>
        <end position="177"/>
    </location>
</feature>
<proteinExistence type="predicted"/>
<dbReference type="InterPro" id="IPR011701">
    <property type="entry name" value="MFS"/>
</dbReference>
<organism evidence="6 7">
    <name type="scientific">Hydrotalea sandarakina</name>
    <dbReference type="NCBI Taxonomy" id="1004304"/>
    <lineage>
        <taxon>Bacteria</taxon>
        <taxon>Pseudomonadati</taxon>
        <taxon>Bacteroidota</taxon>
        <taxon>Chitinophagia</taxon>
        <taxon>Chitinophagales</taxon>
        <taxon>Chitinophagaceae</taxon>
        <taxon>Hydrotalea</taxon>
    </lineage>
</organism>
<dbReference type="InterPro" id="IPR020846">
    <property type="entry name" value="MFS_dom"/>
</dbReference>
<accession>A0A2W7RQ36</accession>
<evidence type="ECO:0000256" key="2">
    <source>
        <dbReference type="ARBA" id="ARBA00022989"/>
    </source>
</evidence>
<feature type="transmembrane region" description="Helical" evidence="4">
    <location>
        <begin position="417"/>
        <end position="438"/>
    </location>
</feature>
<evidence type="ECO:0000313" key="7">
    <source>
        <dbReference type="Proteomes" id="UP000249720"/>
    </source>
</evidence>
<dbReference type="GO" id="GO:0022857">
    <property type="term" value="F:transmembrane transporter activity"/>
    <property type="evidence" value="ECO:0007669"/>
    <property type="project" value="InterPro"/>
</dbReference>
<dbReference type="Pfam" id="PF07690">
    <property type="entry name" value="MFS_1"/>
    <property type="match status" value="1"/>
</dbReference>
<evidence type="ECO:0000256" key="3">
    <source>
        <dbReference type="ARBA" id="ARBA00023136"/>
    </source>
</evidence>
<feature type="transmembrane region" description="Helical" evidence="4">
    <location>
        <begin position="299"/>
        <end position="318"/>
    </location>
</feature>
<keyword evidence="7" id="KW-1185">Reference proteome</keyword>
<feature type="transmembrane region" description="Helical" evidence="4">
    <location>
        <begin position="267"/>
        <end position="287"/>
    </location>
</feature>
<feature type="transmembrane region" description="Helical" evidence="4">
    <location>
        <begin position="358"/>
        <end position="382"/>
    </location>
</feature>
<dbReference type="PANTHER" id="PTHR23526:SF2">
    <property type="entry name" value="MAJOR FACILITATOR SUPERFAMILY (MFS) PROFILE DOMAIN-CONTAINING PROTEIN"/>
    <property type="match status" value="1"/>
</dbReference>
<keyword evidence="3 4" id="KW-0472">Membrane</keyword>
<dbReference type="InterPro" id="IPR052528">
    <property type="entry name" value="Sugar_transport-like"/>
</dbReference>
<keyword evidence="2 4" id="KW-1133">Transmembrane helix</keyword>
<feature type="transmembrane region" description="Helical" evidence="4">
    <location>
        <begin position="394"/>
        <end position="411"/>
    </location>
</feature>
<feature type="transmembrane region" description="Helical" evidence="4">
    <location>
        <begin position="97"/>
        <end position="115"/>
    </location>
</feature>
<dbReference type="RefSeq" id="WP_111295078.1">
    <property type="nucleotide sequence ID" value="NZ_QKZV01000004.1"/>
</dbReference>
<dbReference type="SUPFAM" id="SSF103473">
    <property type="entry name" value="MFS general substrate transporter"/>
    <property type="match status" value="1"/>
</dbReference>
<evidence type="ECO:0000256" key="4">
    <source>
        <dbReference type="SAM" id="Phobius"/>
    </source>
</evidence>
<feature type="transmembrane region" description="Helical" evidence="4">
    <location>
        <begin position="183"/>
        <end position="199"/>
    </location>
</feature>
<sequence length="457" mass="50707">MFLNKEIVSKKSIELRIERLLQYLQEPKKWIVQWYYGYALIGVIAAGLMPILLPLMVADLSRRLSWVGIVLGAYNLGLLFSFIWGRLADKYQLHRRLFFSGIIVLMLVGFSITYFTDLWIWMILAFLAGASVAAITTVATLFVVEFNPQHEWEARIAWLQTFYGVGQVTGLLMASAFVINIRVGFIAAAAILLPALLMVRKTIPSTKTQHVFLTTLKETLLKITGIQYFGSFARVESLGNSFHFAFLKLFESVGGIQSKITTPFGRFMMAWFLQCFGIAAFFAYLPVTLKHAYNISPSLTSFLYGLFAAVAIVLYTYGGKLSAKWGSSRVFRSALLLRMVGFFILLGAFFLLAGKELVAIPGFILLVITWPLISISGTDLVVKLSPYNKGATMGLYNAILAIASVMGSFISAPLQHYLGYASLSGIGLLSFIIAFYAVRHINNAATTSVNQRNGNES</sequence>
<evidence type="ECO:0000313" key="6">
    <source>
        <dbReference type="EMBL" id="PZX62933.1"/>
    </source>
</evidence>
<evidence type="ECO:0000256" key="1">
    <source>
        <dbReference type="ARBA" id="ARBA00022692"/>
    </source>
</evidence>
<protein>
    <submittedName>
        <fullName evidence="6">Putative MFS family arabinose efflux permease</fullName>
    </submittedName>
</protein>
<dbReference type="EMBL" id="QKZV01000004">
    <property type="protein sequence ID" value="PZX62933.1"/>
    <property type="molecule type" value="Genomic_DNA"/>
</dbReference>